<accession>X1DMJ1</accession>
<sequence>MSDSEHKSEIKKEGPNYNIAEPHNLSKRSKWLREYYFKGVEREWNNEYMSFTTGTDWDIIWCESDYYISPEIHFYIGNKGKGVFEGCLRSVAIPVSLPDG</sequence>
<protein>
    <submittedName>
        <fullName evidence="1">Uncharacterized protein</fullName>
    </submittedName>
</protein>
<name>X1DMJ1_9ZZZZ</name>
<feature type="non-terminal residue" evidence="1">
    <location>
        <position position="100"/>
    </location>
</feature>
<comment type="caution">
    <text evidence="1">The sequence shown here is derived from an EMBL/GenBank/DDBJ whole genome shotgun (WGS) entry which is preliminary data.</text>
</comment>
<organism evidence="1">
    <name type="scientific">marine sediment metagenome</name>
    <dbReference type="NCBI Taxonomy" id="412755"/>
    <lineage>
        <taxon>unclassified sequences</taxon>
        <taxon>metagenomes</taxon>
        <taxon>ecological metagenomes</taxon>
    </lineage>
</organism>
<gene>
    <name evidence="1" type="ORF">S01H4_65032</name>
</gene>
<dbReference type="EMBL" id="BART01039642">
    <property type="protein sequence ID" value="GAH22166.1"/>
    <property type="molecule type" value="Genomic_DNA"/>
</dbReference>
<evidence type="ECO:0000313" key="1">
    <source>
        <dbReference type="EMBL" id="GAH22166.1"/>
    </source>
</evidence>
<dbReference type="AlphaFoldDB" id="X1DMJ1"/>
<proteinExistence type="predicted"/>
<reference evidence="1" key="1">
    <citation type="journal article" date="2014" name="Front. Microbiol.">
        <title>High frequency of phylogenetically diverse reductive dehalogenase-homologous genes in deep subseafloor sedimentary metagenomes.</title>
        <authorList>
            <person name="Kawai M."/>
            <person name="Futagami T."/>
            <person name="Toyoda A."/>
            <person name="Takaki Y."/>
            <person name="Nishi S."/>
            <person name="Hori S."/>
            <person name="Arai W."/>
            <person name="Tsubouchi T."/>
            <person name="Morono Y."/>
            <person name="Uchiyama I."/>
            <person name="Ito T."/>
            <person name="Fujiyama A."/>
            <person name="Inagaki F."/>
            <person name="Takami H."/>
        </authorList>
    </citation>
    <scope>NUCLEOTIDE SEQUENCE</scope>
    <source>
        <strain evidence="1">Expedition CK06-06</strain>
    </source>
</reference>